<dbReference type="AlphaFoldDB" id="A0AAP0I3W9"/>
<dbReference type="PANTHER" id="PTHR35712:SF1">
    <property type="entry name" value="MYOSIN HEAVY CHAIN-LIKE PROTEIN"/>
    <property type="match status" value="1"/>
</dbReference>
<gene>
    <name evidence="2" type="ORF">Syun_023890</name>
</gene>
<evidence type="ECO:0000313" key="3">
    <source>
        <dbReference type="Proteomes" id="UP001420932"/>
    </source>
</evidence>
<feature type="compositionally biased region" description="Basic residues" evidence="1">
    <location>
        <begin position="426"/>
        <end position="439"/>
    </location>
</feature>
<feature type="region of interest" description="Disordered" evidence="1">
    <location>
        <begin position="164"/>
        <end position="187"/>
    </location>
</feature>
<comment type="caution">
    <text evidence="2">The sequence shown here is derived from an EMBL/GenBank/DDBJ whole genome shotgun (WGS) entry which is preliminary data.</text>
</comment>
<feature type="region of interest" description="Disordered" evidence="1">
    <location>
        <begin position="76"/>
        <end position="101"/>
    </location>
</feature>
<dbReference type="EMBL" id="JBBNAF010000010">
    <property type="protein sequence ID" value="KAK9107879.1"/>
    <property type="molecule type" value="Genomic_DNA"/>
</dbReference>
<dbReference type="PANTHER" id="PTHR35712">
    <property type="entry name" value="MYOSIN HEAVY CHAIN-LIKE PROTEIN"/>
    <property type="match status" value="1"/>
</dbReference>
<proteinExistence type="predicted"/>
<feature type="compositionally biased region" description="Basic and acidic residues" evidence="1">
    <location>
        <begin position="88"/>
        <end position="101"/>
    </location>
</feature>
<evidence type="ECO:0000313" key="2">
    <source>
        <dbReference type="EMBL" id="KAK9107879.1"/>
    </source>
</evidence>
<feature type="region of interest" description="Disordered" evidence="1">
    <location>
        <begin position="332"/>
        <end position="365"/>
    </location>
</feature>
<feature type="region of interest" description="Disordered" evidence="1">
    <location>
        <begin position="119"/>
        <end position="145"/>
    </location>
</feature>
<feature type="compositionally biased region" description="Basic and acidic residues" evidence="1">
    <location>
        <begin position="332"/>
        <end position="341"/>
    </location>
</feature>
<dbReference type="Proteomes" id="UP001420932">
    <property type="component" value="Unassembled WGS sequence"/>
</dbReference>
<keyword evidence="3" id="KW-1185">Reference proteome</keyword>
<protein>
    <submittedName>
        <fullName evidence="2">Uncharacterized protein</fullName>
    </submittedName>
</protein>
<name>A0AAP0I3W9_9MAGN</name>
<feature type="compositionally biased region" description="Low complexity" evidence="1">
    <location>
        <begin position="356"/>
        <end position="365"/>
    </location>
</feature>
<reference evidence="2 3" key="1">
    <citation type="submission" date="2024-01" db="EMBL/GenBank/DDBJ databases">
        <title>Genome assemblies of Stephania.</title>
        <authorList>
            <person name="Yang L."/>
        </authorList>
    </citation>
    <scope>NUCLEOTIDE SEQUENCE [LARGE SCALE GENOMIC DNA]</scope>
    <source>
        <strain evidence="2">YNDBR</strain>
        <tissue evidence="2">Leaf</tissue>
    </source>
</reference>
<evidence type="ECO:0000256" key="1">
    <source>
        <dbReference type="SAM" id="MobiDB-lite"/>
    </source>
</evidence>
<organism evidence="2 3">
    <name type="scientific">Stephania yunnanensis</name>
    <dbReference type="NCBI Taxonomy" id="152371"/>
    <lineage>
        <taxon>Eukaryota</taxon>
        <taxon>Viridiplantae</taxon>
        <taxon>Streptophyta</taxon>
        <taxon>Embryophyta</taxon>
        <taxon>Tracheophyta</taxon>
        <taxon>Spermatophyta</taxon>
        <taxon>Magnoliopsida</taxon>
        <taxon>Ranunculales</taxon>
        <taxon>Menispermaceae</taxon>
        <taxon>Menispermoideae</taxon>
        <taxon>Cissampelideae</taxon>
        <taxon>Stephania</taxon>
    </lineage>
</organism>
<accession>A0AAP0I3W9</accession>
<feature type="region of interest" description="Disordered" evidence="1">
    <location>
        <begin position="378"/>
        <end position="439"/>
    </location>
</feature>
<sequence>MIAPSEKALSRNVHVAPRGATWSHVAAPKHDSAFSEGAINVSRYPIVSTWIHVASTWTRWPWLLGCAIAPFEKGAIGAPSSSSSQRQTDARESLRGDGELGKGKARRVYSFTAEEDVARRKVDGAEQPESGRDAGSRERARGESEREEERLLLLLVVSEARSEEARKRSGGAPIGHRRRRRRSSEGGGGRLVRLVKIAPFEKALSVHVSATSAHLIPQVITKFYAIRKSPHEVIDDDLDSQCECLLQDDPELWSFDNHADLSTADYIFALEQELQTLRSHVDNLQSKFQMGLEIELHLKKNVRKLEKREVLKKLDMIRKNDIERILTEREKKETAVRELRRGSRGRPARKEKAELQPQMATPMADAAAALTDSRWRMADQQRGGGYAEAAADDGIGRQQRGPSSGSRDRHGNSGDIGVSAADELQRRRRRRVAAAPRRQ</sequence>